<dbReference type="RefSeq" id="WP_380126958.1">
    <property type="nucleotide sequence ID" value="NZ_JBHSIU010000098.1"/>
</dbReference>
<accession>A0ABV9WFM3</accession>
<evidence type="ECO:0000256" key="2">
    <source>
        <dbReference type="SAM" id="Phobius"/>
    </source>
</evidence>
<dbReference type="InterPro" id="IPR016032">
    <property type="entry name" value="Sig_transdc_resp-reg_C-effctor"/>
</dbReference>
<dbReference type="Proteomes" id="UP001595912">
    <property type="component" value="Unassembled WGS sequence"/>
</dbReference>
<name>A0ABV9WFM3_9ACTN</name>
<dbReference type="EMBL" id="JBHSIU010000098">
    <property type="protein sequence ID" value="MFC5006338.1"/>
    <property type="molecule type" value="Genomic_DNA"/>
</dbReference>
<comment type="caution">
    <text evidence="3">The sequence shown here is derived from an EMBL/GenBank/DDBJ whole genome shotgun (WGS) entry which is preliminary data.</text>
</comment>
<dbReference type="InterPro" id="IPR051677">
    <property type="entry name" value="AfsR-DnrI-RedD_regulator"/>
</dbReference>
<protein>
    <recommendedName>
        <fullName evidence="5">OmpR/PhoB-type domain-containing protein</fullName>
    </recommendedName>
</protein>
<evidence type="ECO:0000313" key="3">
    <source>
        <dbReference type="EMBL" id="MFC5006338.1"/>
    </source>
</evidence>
<sequence>MFLTDADTRRRLGEHAFVSRLVGAVIAVAAATFNAATHDGPLLGGFFALMSVLGFVSWWIDVENQRRDRLRARGQLPPPTPKYELWGHSIRHPIMTARARSLAKMYPTLGLYGSLEAALVVSRREQRNAALAGVLRARIRSIVGSDLAAIAAHTFDIDEVARRLSATPDYDGITALLAMELTAERIVHGRHNGPVDRRQEHRSRHCHRSTPLASNMTRADGSGHDSLRTTDQRALSASRTQPRRQPSRITVRRRPSPLRRHTARSGTSTGRTIGAPSNGAASTADAQARGQRLVAAEDRVVDGTVRQARVVDGSSGGTVRVKMIDGPMILDSGGRPVRGLRSKSLELLALLVLHRSGVAIADILDTLWRDVPADRASQRLSTVVSNLRSVMRDVLRTGAAMRADTPVTTEPIINTGGRYHLNPAVVRVDCWESVDETSSTAVLEISRSGGGSALGTARTGPVTSPLPPALGSVR</sequence>
<keyword evidence="2" id="KW-0472">Membrane</keyword>
<feature type="transmembrane region" description="Helical" evidence="2">
    <location>
        <begin position="17"/>
        <end position="36"/>
    </location>
</feature>
<evidence type="ECO:0000256" key="1">
    <source>
        <dbReference type="SAM" id="MobiDB-lite"/>
    </source>
</evidence>
<dbReference type="InterPro" id="IPR036388">
    <property type="entry name" value="WH-like_DNA-bd_sf"/>
</dbReference>
<proteinExistence type="predicted"/>
<dbReference type="PANTHER" id="PTHR35807">
    <property type="entry name" value="TRANSCRIPTIONAL REGULATOR REDD-RELATED"/>
    <property type="match status" value="1"/>
</dbReference>
<feature type="compositionally biased region" description="Basic and acidic residues" evidence="1">
    <location>
        <begin position="190"/>
        <end position="199"/>
    </location>
</feature>
<feature type="region of interest" description="Disordered" evidence="1">
    <location>
        <begin position="190"/>
        <end position="290"/>
    </location>
</feature>
<feature type="transmembrane region" description="Helical" evidence="2">
    <location>
        <begin position="42"/>
        <end position="60"/>
    </location>
</feature>
<keyword evidence="4" id="KW-1185">Reference proteome</keyword>
<evidence type="ECO:0008006" key="5">
    <source>
        <dbReference type="Google" id="ProtNLM"/>
    </source>
</evidence>
<dbReference type="SUPFAM" id="SSF46894">
    <property type="entry name" value="C-terminal effector domain of the bipartite response regulators"/>
    <property type="match status" value="1"/>
</dbReference>
<feature type="compositionally biased region" description="Basic and acidic residues" evidence="1">
    <location>
        <begin position="221"/>
        <end position="231"/>
    </location>
</feature>
<feature type="region of interest" description="Disordered" evidence="1">
    <location>
        <begin position="450"/>
        <end position="474"/>
    </location>
</feature>
<keyword evidence="2" id="KW-1133">Transmembrane helix</keyword>
<gene>
    <name evidence="3" type="ORF">ACFPIJ_52020</name>
</gene>
<feature type="compositionally biased region" description="Basic residues" evidence="1">
    <location>
        <begin position="241"/>
        <end position="263"/>
    </location>
</feature>
<reference evidence="4" key="1">
    <citation type="journal article" date="2019" name="Int. J. Syst. Evol. Microbiol.">
        <title>The Global Catalogue of Microorganisms (GCM) 10K type strain sequencing project: providing services to taxonomists for standard genome sequencing and annotation.</title>
        <authorList>
            <consortium name="The Broad Institute Genomics Platform"/>
            <consortium name="The Broad Institute Genome Sequencing Center for Infectious Disease"/>
            <person name="Wu L."/>
            <person name="Ma J."/>
        </authorList>
    </citation>
    <scope>NUCLEOTIDE SEQUENCE [LARGE SCALE GENOMIC DNA]</scope>
    <source>
        <strain evidence="4">CGMCC 4.7152</strain>
    </source>
</reference>
<evidence type="ECO:0000313" key="4">
    <source>
        <dbReference type="Proteomes" id="UP001595912"/>
    </source>
</evidence>
<keyword evidence="2" id="KW-0812">Transmembrane</keyword>
<dbReference type="Gene3D" id="1.10.10.10">
    <property type="entry name" value="Winged helix-like DNA-binding domain superfamily/Winged helix DNA-binding domain"/>
    <property type="match status" value="1"/>
</dbReference>
<organism evidence="3 4">
    <name type="scientific">Dactylosporangium cerinum</name>
    <dbReference type="NCBI Taxonomy" id="1434730"/>
    <lineage>
        <taxon>Bacteria</taxon>
        <taxon>Bacillati</taxon>
        <taxon>Actinomycetota</taxon>
        <taxon>Actinomycetes</taxon>
        <taxon>Micromonosporales</taxon>
        <taxon>Micromonosporaceae</taxon>
        <taxon>Dactylosporangium</taxon>
    </lineage>
</organism>